<dbReference type="RefSeq" id="WP_150208585.1">
    <property type="nucleotide sequence ID" value="NZ_CP029190.1"/>
</dbReference>
<evidence type="ECO:0000256" key="1">
    <source>
        <dbReference type="SAM" id="Phobius"/>
    </source>
</evidence>
<keyword evidence="1" id="KW-0472">Membrane</keyword>
<keyword evidence="1" id="KW-1133">Transmembrane helix</keyword>
<protein>
    <submittedName>
        <fullName evidence="2">Uncharacterized protein</fullName>
    </submittedName>
</protein>
<name>A0A5P2D1S4_STRVZ</name>
<dbReference type="EMBL" id="CP029190">
    <property type="protein sequence ID" value="QES48996.1"/>
    <property type="molecule type" value="Genomic_DNA"/>
</dbReference>
<dbReference type="Proteomes" id="UP000325211">
    <property type="component" value="Chromosome"/>
</dbReference>
<sequence length="201" mass="21350">MSMSTRTGLSSAPRGLRAVWTAAHTPVAGVPRWATNLAYTVPFLVLPSGLWRIVTVLFGDGRNQDAGQLPSWLPVEAYVVLLSVASELLAFTAVGLIAAWGEVFPRWIPGLGGRRVPTSAAVIPAAFGTLALTAVWTTIGLATEIAGTTIQGDPLPAGYPGLGHGWSLVFFYATYAPLVLWGPALGVLTVAYWKRRRRNGP</sequence>
<evidence type="ECO:0000313" key="3">
    <source>
        <dbReference type="Proteomes" id="UP000325211"/>
    </source>
</evidence>
<gene>
    <name evidence="2" type="ORF">DEJ50_15400</name>
</gene>
<feature type="transmembrane region" description="Helical" evidence="1">
    <location>
        <begin position="37"/>
        <end position="58"/>
    </location>
</feature>
<feature type="transmembrane region" description="Helical" evidence="1">
    <location>
        <begin position="78"/>
        <end position="100"/>
    </location>
</feature>
<evidence type="ECO:0000313" key="2">
    <source>
        <dbReference type="EMBL" id="QES48996.1"/>
    </source>
</evidence>
<dbReference type="OrthoDB" id="2717873at2"/>
<reference evidence="2 3" key="1">
    <citation type="submission" date="2018-05" db="EMBL/GenBank/DDBJ databases">
        <title>Streptomyces venezuelae.</title>
        <authorList>
            <person name="Kim W."/>
            <person name="Lee N."/>
            <person name="Cho B.-K."/>
        </authorList>
    </citation>
    <scope>NUCLEOTIDE SEQUENCE [LARGE SCALE GENOMIC DNA]</scope>
    <source>
        <strain evidence="2 3">ATCC 21782</strain>
    </source>
</reference>
<accession>A0A5P2D1S4</accession>
<proteinExistence type="predicted"/>
<dbReference type="AlphaFoldDB" id="A0A5P2D1S4"/>
<feature type="transmembrane region" description="Helical" evidence="1">
    <location>
        <begin position="166"/>
        <end position="193"/>
    </location>
</feature>
<organism evidence="2 3">
    <name type="scientific">Streptomyces venezuelae</name>
    <dbReference type="NCBI Taxonomy" id="54571"/>
    <lineage>
        <taxon>Bacteria</taxon>
        <taxon>Bacillati</taxon>
        <taxon>Actinomycetota</taxon>
        <taxon>Actinomycetes</taxon>
        <taxon>Kitasatosporales</taxon>
        <taxon>Streptomycetaceae</taxon>
        <taxon>Streptomyces</taxon>
    </lineage>
</organism>
<feature type="transmembrane region" description="Helical" evidence="1">
    <location>
        <begin position="121"/>
        <end position="146"/>
    </location>
</feature>
<keyword evidence="1" id="KW-0812">Transmembrane</keyword>